<dbReference type="InterPro" id="IPR042283">
    <property type="entry name" value="GpdQ_catalytic"/>
</dbReference>
<dbReference type="PANTHER" id="PTHR42988:SF2">
    <property type="entry name" value="CYCLIC NUCLEOTIDE PHOSPHODIESTERASE CBUA0032-RELATED"/>
    <property type="match status" value="1"/>
</dbReference>
<dbReference type="OrthoDB" id="651281at2"/>
<evidence type="ECO:0000256" key="4">
    <source>
        <dbReference type="ARBA" id="ARBA00025742"/>
    </source>
</evidence>
<dbReference type="GO" id="GO:0046872">
    <property type="term" value="F:metal ion binding"/>
    <property type="evidence" value="ECO:0007669"/>
    <property type="project" value="UniProtKB-KW"/>
</dbReference>
<dbReference type="GO" id="GO:0004112">
    <property type="term" value="F:cyclic-nucleotide phosphodiesterase activity"/>
    <property type="evidence" value="ECO:0007669"/>
    <property type="project" value="InterPro"/>
</dbReference>
<comment type="caution">
    <text evidence="6">The sequence shown here is derived from an EMBL/GenBank/DDBJ whole genome shotgun (WGS) entry which is preliminary data.</text>
</comment>
<dbReference type="Gene3D" id="3.60.21.40">
    <property type="entry name" value="GpdQ, catalytic alpha/beta sandwich domain"/>
    <property type="match status" value="1"/>
</dbReference>
<dbReference type="Proteomes" id="UP000255207">
    <property type="component" value="Unassembled WGS sequence"/>
</dbReference>
<dbReference type="InterPro" id="IPR004843">
    <property type="entry name" value="Calcineurin-like_PHP"/>
</dbReference>
<dbReference type="Pfam" id="PF00149">
    <property type="entry name" value="Metallophos"/>
    <property type="match status" value="1"/>
</dbReference>
<sequence length="269" mass="28830">MLIAHLTDLHLCPPGELALRVSDTVGMTRRAFEAVAALPVKPDALVITGDLTENGRPEEYALLRSMLAGLGLPTLLLPGNHDDRENLVAGLELGPHAVTDGGFVQFLADLGPIRLIGLDTVQPGSSAGAICDIRLDFLEAALAGADGRPVALFMHHPPFSCGLGYLDAVMLKEGAGRLAEIVAHYPNIERVLCGHHHRPVQVRYAGTLGQVAPGVSHQVILDLREGAPARFLMEPPAFLLHLFAQDRLISHTAYSGRYDGPYPFRPDAS</sequence>
<dbReference type="InterPro" id="IPR029052">
    <property type="entry name" value="Metallo-depent_PP-like"/>
</dbReference>
<comment type="similarity">
    <text evidence="4">Belongs to the cyclic nucleotide phosphodiesterase class-III family.</text>
</comment>
<keyword evidence="2" id="KW-0378">Hydrolase</keyword>
<evidence type="ECO:0000313" key="7">
    <source>
        <dbReference type="Proteomes" id="UP000255207"/>
    </source>
</evidence>
<dbReference type="SUPFAM" id="SSF56300">
    <property type="entry name" value="Metallo-dependent phosphatases"/>
    <property type="match status" value="1"/>
</dbReference>
<gene>
    <name evidence="6" type="ORF">DWE98_18535</name>
</gene>
<reference evidence="7" key="1">
    <citation type="submission" date="2018-07" db="EMBL/GenBank/DDBJ databases">
        <authorList>
            <person name="Safronova V.I."/>
            <person name="Chirak E.R."/>
            <person name="Sazanova A.L."/>
        </authorList>
    </citation>
    <scope>NUCLEOTIDE SEQUENCE [LARGE SCALE GENOMIC DNA]</scope>
    <source>
        <strain evidence="7">RCAM04685</strain>
    </source>
</reference>
<feature type="domain" description="Calcineurin-like phosphoesterase" evidence="5">
    <location>
        <begin position="1"/>
        <end position="199"/>
    </location>
</feature>
<keyword evidence="7" id="KW-1185">Reference proteome</keyword>
<dbReference type="InterPro" id="IPR042281">
    <property type="entry name" value="GpdQ_beta-strand"/>
</dbReference>
<keyword evidence="3" id="KW-0408">Iron</keyword>
<dbReference type="PANTHER" id="PTHR42988">
    <property type="entry name" value="PHOSPHOHYDROLASE"/>
    <property type="match status" value="1"/>
</dbReference>
<dbReference type="RefSeq" id="WP_114830777.1">
    <property type="nucleotide sequence ID" value="NZ_QQTO01000005.1"/>
</dbReference>
<evidence type="ECO:0000256" key="1">
    <source>
        <dbReference type="ARBA" id="ARBA00022723"/>
    </source>
</evidence>
<accession>A0A370L2G2</accession>
<name>A0A370L2G2_9HYPH</name>
<evidence type="ECO:0000259" key="5">
    <source>
        <dbReference type="Pfam" id="PF00149"/>
    </source>
</evidence>
<evidence type="ECO:0000313" key="6">
    <source>
        <dbReference type="EMBL" id="RDJ22447.1"/>
    </source>
</evidence>
<dbReference type="Gene3D" id="3.30.750.180">
    <property type="entry name" value="GpdQ, beta-strand dimerisation domain"/>
    <property type="match status" value="1"/>
</dbReference>
<dbReference type="InterPro" id="IPR050884">
    <property type="entry name" value="CNP_phosphodiesterase-III"/>
</dbReference>
<evidence type="ECO:0000256" key="2">
    <source>
        <dbReference type="ARBA" id="ARBA00022801"/>
    </source>
</evidence>
<dbReference type="EMBL" id="QQTP01000010">
    <property type="protein sequence ID" value="RDJ22447.1"/>
    <property type="molecule type" value="Genomic_DNA"/>
</dbReference>
<organism evidence="6 7">
    <name type="scientific">Bosea caraganae</name>
    <dbReference type="NCBI Taxonomy" id="2763117"/>
    <lineage>
        <taxon>Bacteria</taxon>
        <taxon>Pseudomonadati</taxon>
        <taxon>Pseudomonadota</taxon>
        <taxon>Alphaproteobacteria</taxon>
        <taxon>Hyphomicrobiales</taxon>
        <taxon>Boseaceae</taxon>
        <taxon>Bosea</taxon>
    </lineage>
</organism>
<dbReference type="CDD" id="cd07402">
    <property type="entry name" value="MPP_GpdQ"/>
    <property type="match status" value="1"/>
</dbReference>
<dbReference type="InterPro" id="IPR026575">
    <property type="entry name" value="GpdQ/CpdA-like"/>
</dbReference>
<protein>
    <submittedName>
        <fullName evidence="6">Phosphodiesterase</fullName>
    </submittedName>
</protein>
<evidence type="ECO:0000256" key="3">
    <source>
        <dbReference type="ARBA" id="ARBA00023004"/>
    </source>
</evidence>
<proteinExistence type="inferred from homology"/>
<keyword evidence="1" id="KW-0479">Metal-binding</keyword>
<dbReference type="AlphaFoldDB" id="A0A370L2G2"/>